<dbReference type="Proteomes" id="UP000291189">
    <property type="component" value="Unassembled WGS sequence"/>
</dbReference>
<dbReference type="Gene3D" id="3.40.50.300">
    <property type="entry name" value="P-loop containing nucleotide triphosphate hydrolases"/>
    <property type="match status" value="1"/>
</dbReference>
<dbReference type="InterPro" id="IPR027417">
    <property type="entry name" value="P-loop_NTPase"/>
</dbReference>
<keyword evidence="2" id="KW-0813">Transport</keyword>
<dbReference type="RefSeq" id="WP_129989279.1">
    <property type="nucleotide sequence ID" value="NZ_SDPU01000035.1"/>
</dbReference>
<dbReference type="InterPro" id="IPR003439">
    <property type="entry name" value="ABC_transporter-like_ATP-bd"/>
</dbReference>
<dbReference type="Pfam" id="PF00005">
    <property type="entry name" value="ABC_tran"/>
    <property type="match status" value="1"/>
</dbReference>
<keyword evidence="3" id="KW-0547">Nucleotide-binding</keyword>
<evidence type="ECO:0000313" key="7">
    <source>
        <dbReference type="Proteomes" id="UP000291189"/>
    </source>
</evidence>
<evidence type="ECO:0000256" key="4">
    <source>
        <dbReference type="ARBA" id="ARBA00022840"/>
    </source>
</evidence>
<gene>
    <name evidence="6" type="ORF">ETU37_20920</name>
</gene>
<dbReference type="EMBL" id="SDPU01000035">
    <property type="protein sequence ID" value="RYU09514.1"/>
    <property type="molecule type" value="Genomic_DNA"/>
</dbReference>
<accession>A0A4Q5IUC9</accession>
<dbReference type="GO" id="GO:0016887">
    <property type="term" value="F:ATP hydrolysis activity"/>
    <property type="evidence" value="ECO:0007669"/>
    <property type="project" value="InterPro"/>
</dbReference>
<dbReference type="GO" id="GO:0005524">
    <property type="term" value="F:ATP binding"/>
    <property type="evidence" value="ECO:0007669"/>
    <property type="project" value="UniProtKB-KW"/>
</dbReference>
<proteinExistence type="inferred from homology"/>
<keyword evidence="4 6" id="KW-0067">ATP-binding</keyword>
<comment type="similarity">
    <text evidence="1">Belongs to the ABC transporter superfamily.</text>
</comment>
<dbReference type="PANTHER" id="PTHR43335:SF3">
    <property type="entry name" value="ABC TRANSPORTER"/>
    <property type="match status" value="1"/>
</dbReference>
<dbReference type="PANTHER" id="PTHR43335">
    <property type="entry name" value="ABC TRANSPORTER, ATP-BINDING PROTEIN"/>
    <property type="match status" value="1"/>
</dbReference>
<keyword evidence="7" id="KW-1185">Reference proteome</keyword>
<feature type="domain" description="ABC transporter" evidence="5">
    <location>
        <begin position="2"/>
        <end position="229"/>
    </location>
</feature>
<dbReference type="SMART" id="SM00382">
    <property type="entry name" value="AAA"/>
    <property type="match status" value="1"/>
</dbReference>
<dbReference type="PROSITE" id="PS50893">
    <property type="entry name" value="ABC_TRANSPORTER_2"/>
    <property type="match status" value="1"/>
</dbReference>
<dbReference type="AlphaFoldDB" id="A0A4Q5IUC9"/>
<reference evidence="6 7" key="1">
    <citation type="submission" date="2019-01" db="EMBL/GenBank/DDBJ databases">
        <title>Nocardioides guangzhouensis sp. nov., an actinobacterium isolated from soil.</title>
        <authorList>
            <person name="Fu Y."/>
            <person name="Cai Y."/>
            <person name="Lin Z."/>
            <person name="Chen P."/>
        </authorList>
    </citation>
    <scope>NUCLEOTIDE SEQUENCE [LARGE SCALE GENOMIC DNA]</scope>
    <source>
        <strain evidence="6 7">NBRC 105384</strain>
    </source>
</reference>
<evidence type="ECO:0000256" key="2">
    <source>
        <dbReference type="ARBA" id="ARBA00022448"/>
    </source>
</evidence>
<protein>
    <submittedName>
        <fullName evidence="6">ATP-binding cassette domain-containing protein</fullName>
    </submittedName>
</protein>
<dbReference type="InterPro" id="IPR003593">
    <property type="entry name" value="AAA+_ATPase"/>
</dbReference>
<dbReference type="PROSITE" id="PS00211">
    <property type="entry name" value="ABC_TRANSPORTER_1"/>
    <property type="match status" value="1"/>
</dbReference>
<evidence type="ECO:0000259" key="5">
    <source>
        <dbReference type="PROSITE" id="PS50893"/>
    </source>
</evidence>
<organism evidence="6 7">
    <name type="scientific">Nocardioides iriomotensis</name>
    <dbReference type="NCBI Taxonomy" id="715784"/>
    <lineage>
        <taxon>Bacteria</taxon>
        <taxon>Bacillati</taxon>
        <taxon>Actinomycetota</taxon>
        <taxon>Actinomycetes</taxon>
        <taxon>Propionibacteriales</taxon>
        <taxon>Nocardioidaceae</taxon>
        <taxon>Nocardioides</taxon>
    </lineage>
</organism>
<evidence type="ECO:0000256" key="3">
    <source>
        <dbReference type="ARBA" id="ARBA00022741"/>
    </source>
</evidence>
<dbReference type="SUPFAM" id="SSF52540">
    <property type="entry name" value="P-loop containing nucleoside triphosphate hydrolases"/>
    <property type="match status" value="1"/>
</dbReference>
<evidence type="ECO:0000313" key="6">
    <source>
        <dbReference type="EMBL" id="RYU09514.1"/>
    </source>
</evidence>
<name>A0A4Q5IUC9_9ACTN</name>
<dbReference type="OrthoDB" id="9804819at2"/>
<comment type="caution">
    <text evidence="6">The sequence shown here is derived from an EMBL/GenBank/DDBJ whole genome shotgun (WGS) entry which is preliminary data.</text>
</comment>
<sequence>MLSVRDLTRVYDTTTVLDGVSFDVRPGRMTGFVGANGAGKTTTMRIIVGVLAATRGSVTWDGAPIGAEQRRRIGYMPEERGLYPKMKVLDQLVFFGRLHGMDTAAAAARAHDLLDRLGLDERAGDVLETLSLGNQQRVQIAAALVHSPDALVMDEPFSGLDPIAVDSMVSLLRDEVSPQMPVLFSSHQLELVENLCDDLVILSRGRLVASGAVDDLRGRHAVRYRVVLTGGADAGTLRDVPQLSVLDAQGAEALVEIIDGTPEKALEIIQGTAQVAEFARVVRPLAQIYREAVR</sequence>
<dbReference type="InterPro" id="IPR017871">
    <property type="entry name" value="ABC_transporter-like_CS"/>
</dbReference>
<evidence type="ECO:0000256" key="1">
    <source>
        <dbReference type="ARBA" id="ARBA00005417"/>
    </source>
</evidence>